<feature type="region of interest" description="Disordered" evidence="1">
    <location>
        <begin position="162"/>
        <end position="229"/>
    </location>
</feature>
<protein>
    <submittedName>
        <fullName evidence="2">Uncharacterized protein</fullName>
    </submittedName>
</protein>
<evidence type="ECO:0000313" key="2">
    <source>
        <dbReference type="EMBL" id="KAL1266977.1"/>
    </source>
</evidence>
<evidence type="ECO:0000256" key="1">
    <source>
        <dbReference type="SAM" id="MobiDB-lite"/>
    </source>
</evidence>
<feature type="compositionally biased region" description="Basic and acidic residues" evidence="1">
    <location>
        <begin position="162"/>
        <end position="177"/>
    </location>
</feature>
<feature type="compositionally biased region" description="Basic and acidic residues" evidence="1">
    <location>
        <begin position="340"/>
        <end position="353"/>
    </location>
</feature>
<name>A0ABR3MQU5_9TELE</name>
<evidence type="ECO:0000313" key="3">
    <source>
        <dbReference type="Proteomes" id="UP001558613"/>
    </source>
</evidence>
<gene>
    <name evidence="2" type="ORF">QQF64_002652</name>
</gene>
<dbReference type="EMBL" id="JAYMGO010000010">
    <property type="protein sequence ID" value="KAL1266977.1"/>
    <property type="molecule type" value="Genomic_DNA"/>
</dbReference>
<proteinExistence type="predicted"/>
<feature type="region of interest" description="Disordered" evidence="1">
    <location>
        <begin position="318"/>
        <end position="353"/>
    </location>
</feature>
<comment type="caution">
    <text evidence="2">The sequence shown here is derived from an EMBL/GenBank/DDBJ whole genome shotgun (WGS) entry which is preliminary data.</text>
</comment>
<organism evidence="2 3">
    <name type="scientific">Cirrhinus molitorella</name>
    <name type="common">mud carp</name>
    <dbReference type="NCBI Taxonomy" id="172907"/>
    <lineage>
        <taxon>Eukaryota</taxon>
        <taxon>Metazoa</taxon>
        <taxon>Chordata</taxon>
        <taxon>Craniata</taxon>
        <taxon>Vertebrata</taxon>
        <taxon>Euteleostomi</taxon>
        <taxon>Actinopterygii</taxon>
        <taxon>Neopterygii</taxon>
        <taxon>Teleostei</taxon>
        <taxon>Ostariophysi</taxon>
        <taxon>Cypriniformes</taxon>
        <taxon>Cyprinidae</taxon>
        <taxon>Labeoninae</taxon>
        <taxon>Labeonini</taxon>
        <taxon>Cirrhinus</taxon>
    </lineage>
</organism>
<sequence length="353" mass="39386">MVLRSQQEGLGALPRGTVTGDEKSDEFIRLLLLNTKPVLYINQSDPETSDRLGMFIVYSQVSLWCPPSPPPSGMFDYASINVKFGSGTFGKLADTRHRHGLERHQESGAEKRKKKRQRDDARGSLAADTLSRAVDKHENLISEKGANIQAYVDMIVTSLPVSEEKTEQIRNASDRDGTMTQPEETILKGKPSTDAQGDAAQGSRRTSRKGEMSRQQAEPLMPQPMPDHPYQKVGVDLFDCNVGSFMPLQKSGDFNTPHQAQTILGPMGWRRVLSAPLQNVLSPAQMLMSRMICTNLPIHQDLLTPVGANKVKVVKQLKNKQKKTTTRKQRPCENSSLEFQQEHGRDKVVLKEK</sequence>
<reference evidence="2 3" key="1">
    <citation type="submission" date="2023-09" db="EMBL/GenBank/DDBJ databases">
        <authorList>
            <person name="Wang M."/>
        </authorList>
    </citation>
    <scope>NUCLEOTIDE SEQUENCE [LARGE SCALE GENOMIC DNA]</scope>
    <source>
        <strain evidence="2">GT-2023</strain>
        <tissue evidence="2">Liver</tissue>
    </source>
</reference>
<feature type="region of interest" description="Disordered" evidence="1">
    <location>
        <begin position="99"/>
        <end position="130"/>
    </location>
</feature>
<keyword evidence="3" id="KW-1185">Reference proteome</keyword>
<dbReference type="Proteomes" id="UP001558613">
    <property type="component" value="Unassembled WGS sequence"/>
</dbReference>
<feature type="compositionally biased region" description="Basic residues" evidence="1">
    <location>
        <begin position="318"/>
        <end position="329"/>
    </location>
</feature>
<accession>A0ABR3MQU5</accession>